<dbReference type="PANTHER" id="PTHR34981:SF1">
    <property type="entry name" value="CELL DIVISION PROTEIN ZAPA"/>
    <property type="match status" value="1"/>
</dbReference>
<dbReference type="InterPro" id="IPR007838">
    <property type="entry name" value="Cell_div_ZapA-like"/>
</dbReference>
<keyword evidence="6" id="KW-0131">Cell cycle</keyword>
<comment type="subcellular location">
    <subcellularLocation>
        <location evidence="1">Cytoplasm</location>
    </subcellularLocation>
</comment>
<dbReference type="SUPFAM" id="SSF102829">
    <property type="entry name" value="Cell division protein ZapA-like"/>
    <property type="match status" value="1"/>
</dbReference>
<dbReference type="InterPro" id="IPR036192">
    <property type="entry name" value="Cell_div_ZapA-like_sf"/>
</dbReference>
<dbReference type="OrthoDB" id="9808604at2"/>
<organism evidence="10 11">
    <name type="scientific">Salisediminibacterium beveridgei</name>
    <dbReference type="NCBI Taxonomy" id="632773"/>
    <lineage>
        <taxon>Bacteria</taxon>
        <taxon>Bacillati</taxon>
        <taxon>Bacillota</taxon>
        <taxon>Bacilli</taxon>
        <taxon>Bacillales</taxon>
        <taxon>Bacillaceae</taxon>
        <taxon>Salisediminibacterium</taxon>
    </lineage>
</organism>
<evidence type="ECO:0000256" key="6">
    <source>
        <dbReference type="ARBA" id="ARBA00023306"/>
    </source>
</evidence>
<evidence type="ECO:0000256" key="1">
    <source>
        <dbReference type="ARBA" id="ARBA00004496"/>
    </source>
</evidence>
<evidence type="ECO:0000313" key="10">
    <source>
        <dbReference type="EMBL" id="AOM82297.1"/>
    </source>
</evidence>
<evidence type="ECO:0000256" key="7">
    <source>
        <dbReference type="ARBA" id="ARBA00024910"/>
    </source>
</evidence>
<evidence type="ECO:0000256" key="8">
    <source>
        <dbReference type="ARBA" id="ARBA00026068"/>
    </source>
</evidence>
<comment type="subunit">
    <text evidence="8">Homodimer. Interacts with FtsZ.</text>
</comment>
<evidence type="ECO:0000256" key="2">
    <source>
        <dbReference type="ARBA" id="ARBA00015195"/>
    </source>
</evidence>
<keyword evidence="4 10" id="KW-0132">Cell division</keyword>
<dbReference type="GO" id="GO:0032153">
    <property type="term" value="C:cell division site"/>
    <property type="evidence" value="ECO:0007669"/>
    <property type="project" value="TreeGrafter"/>
</dbReference>
<dbReference type="AlphaFoldDB" id="A0A1D7QTI5"/>
<evidence type="ECO:0000256" key="3">
    <source>
        <dbReference type="ARBA" id="ARBA00022490"/>
    </source>
</evidence>
<dbReference type="GO" id="GO:0030428">
    <property type="term" value="C:cell septum"/>
    <property type="evidence" value="ECO:0007669"/>
    <property type="project" value="TreeGrafter"/>
</dbReference>
<dbReference type="NCBIfam" id="NF010724">
    <property type="entry name" value="PRK14126.1"/>
    <property type="match status" value="1"/>
</dbReference>
<evidence type="ECO:0000256" key="9">
    <source>
        <dbReference type="ARBA" id="ARBA00033158"/>
    </source>
</evidence>
<dbReference type="PATRIC" id="fig|632773.3.peg.984"/>
<evidence type="ECO:0000256" key="4">
    <source>
        <dbReference type="ARBA" id="ARBA00022618"/>
    </source>
</evidence>
<dbReference type="GO" id="GO:0043093">
    <property type="term" value="P:FtsZ-dependent cytokinesis"/>
    <property type="evidence" value="ECO:0007669"/>
    <property type="project" value="TreeGrafter"/>
</dbReference>
<protein>
    <recommendedName>
        <fullName evidence="2">Cell division protein ZapA</fullName>
    </recommendedName>
    <alternativeName>
        <fullName evidence="9">Z ring-associated protein ZapA</fullName>
    </alternativeName>
</protein>
<dbReference type="Proteomes" id="UP000094463">
    <property type="component" value="Chromosome"/>
</dbReference>
<dbReference type="STRING" id="632773.BBEV_0927"/>
<dbReference type="KEGG" id="bbev:BBEV_0927"/>
<keyword evidence="11" id="KW-1185">Reference proteome</keyword>
<dbReference type="GO" id="GO:0000917">
    <property type="term" value="P:division septum assembly"/>
    <property type="evidence" value="ECO:0007669"/>
    <property type="project" value="UniProtKB-KW"/>
</dbReference>
<dbReference type="EMBL" id="CP012502">
    <property type="protein sequence ID" value="AOM82297.1"/>
    <property type="molecule type" value="Genomic_DNA"/>
</dbReference>
<dbReference type="RefSeq" id="WP_069364404.1">
    <property type="nucleotide sequence ID" value="NZ_CP012502.1"/>
</dbReference>
<comment type="function">
    <text evidence="7">Activator of cell division through the inhibition of FtsZ GTPase activity, therefore promoting FtsZ assembly into bundles of protofilaments necessary for the formation of the division Z ring. It is recruited early at mid-cell but it is not essential for cell division.</text>
</comment>
<evidence type="ECO:0000256" key="5">
    <source>
        <dbReference type="ARBA" id="ARBA00023210"/>
    </source>
</evidence>
<keyword evidence="5" id="KW-0717">Septation</keyword>
<dbReference type="Gene3D" id="6.10.250.790">
    <property type="match status" value="1"/>
</dbReference>
<proteinExistence type="predicted"/>
<keyword evidence="3" id="KW-0963">Cytoplasm</keyword>
<evidence type="ECO:0000313" key="11">
    <source>
        <dbReference type="Proteomes" id="UP000094463"/>
    </source>
</evidence>
<dbReference type="PANTHER" id="PTHR34981">
    <property type="entry name" value="CELL DIVISION PROTEIN ZAPA"/>
    <property type="match status" value="1"/>
</dbReference>
<reference evidence="10 11" key="1">
    <citation type="submission" date="2015-08" db="EMBL/GenBank/DDBJ databases">
        <title>The complete genome sequence of Bacillus beveridgei MLTeJB.</title>
        <authorList>
            <person name="Hanson T.E."/>
            <person name="Mesa C."/>
            <person name="Basesman S.M."/>
            <person name="Oremland R.S."/>
        </authorList>
    </citation>
    <scope>NUCLEOTIDE SEQUENCE [LARGE SCALE GENOMIC DNA]</scope>
    <source>
        <strain evidence="10 11">MLTeJB</strain>
    </source>
</reference>
<accession>A0A1D7QTI5</accession>
<dbReference type="GO" id="GO:0000921">
    <property type="term" value="P:septin ring assembly"/>
    <property type="evidence" value="ECO:0007669"/>
    <property type="project" value="TreeGrafter"/>
</dbReference>
<dbReference type="Pfam" id="PF05164">
    <property type="entry name" value="ZapA"/>
    <property type="match status" value="1"/>
</dbReference>
<name>A0A1D7QTI5_9BACI</name>
<gene>
    <name evidence="10" type="primary">zapA</name>
    <name evidence="10" type="ORF">BBEV_0927</name>
</gene>
<dbReference type="InterPro" id="IPR053712">
    <property type="entry name" value="Bac_CellDiv_Activator"/>
</dbReference>
<dbReference type="GO" id="GO:0005829">
    <property type="term" value="C:cytosol"/>
    <property type="evidence" value="ECO:0007669"/>
    <property type="project" value="TreeGrafter"/>
</dbReference>
<sequence>MAGDRKNRTTVTIYGQNYRLVGEDDARHVEKVATMVDDKMRELRAANPYLDVSKLAVLTAVNMCHELVHLQDQIEDRKKDEDK</sequence>